<feature type="non-terminal residue" evidence="1">
    <location>
        <position position="184"/>
    </location>
</feature>
<comment type="caution">
    <text evidence="1">The sequence shown here is derived from an EMBL/GenBank/DDBJ whole genome shotgun (WGS) entry which is preliminary data.</text>
</comment>
<dbReference type="EMBL" id="CAJNOC010003438">
    <property type="protein sequence ID" value="CAF0982559.1"/>
    <property type="molecule type" value="Genomic_DNA"/>
</dbReference>
<sequence>MYNWLSTNKLICIDYNCLENNAYTYFKNDITSWIDHIVSNENDNVKNIKVLSSKWNCGDHLAITGTIETASTVEKNQFENKRQTKSRIIWNEKSKRIYYEKLQLLLNELSDSLPAKHFQDNKLLLSSLEKLLDRLNNAILESAKEITEENLITKHKMKINGWWDLDIKVLYNEYYKAKKEYRNN</sequence>
<evidence type="ECO:0000313" key="1">
    <source>
        <dbReference type="EMBL" id="CAF0982559.1"/>
    </source>
</evidence>
<reference evidence="1" key="1">
    <citation type="submission" date="2021-02" db="EMBL/GenBank/DDBJ databases">
        <authorList>
            <person name="Nowell W R."/>
        </authorList>
    </citation>
    <scope>NUCLEOTIDE SEQUENCE</scope>
    <source>
        <strain evidence="1">Ploen Becks lab</strain>
    </source>
</reference>
<organism evidence="1 2">
    <name type="scientific">Brachionus calyciflorus</name>
    <dbReference type="NCBI Taxonomy" id="104777"/>
    <lineage>
        <taxon>Eukaryota</taxon>
        <taxon>Metazoa</taxon>
        <taxon>Spiralia</taxon>
        <taxon>Gnathifera</taxon>
        <taxon>Rotifera</taxon>
        <taxon>Eurotatoria</taxon>
        <taxon>Monogononta</taxon>
        <taxon>Pseudotrocha</taxon>
        <taxon>Ploima</taxon>
        <taxon>Brachionidae</taxon>
        <taxon>Brachionus</taxon>
    </lineage>
</organism>
<dbReference type="AlphaFoldDB" id="A0A814FNI5"/>
<name>A0A814FNI5_9BILA</name>
<accession>A0A814FNI5</accession>
<proteinExistence type="predicted"/>
<gene>
    <name evidence="1" type="ORF">OXX778_LOCUS15498</name>
</gene>
<keyword evidence="2" id="KW-1185">Reference proteome</keyword>
<evidence type="ECO:0000313" key="2">
    <source>
        <dbReference type="Proteomes" id="UP000663879"/>
    </source>
</evidence>
<dbReference type="Proteomes" id="UP000663879">
    <property type="component" value="Unassembled WGS sequence"/>
</dbReference>
<dbReference type="OrthoDB" id="10536092at2759"/>
<protein>
    <recommendedName>
        <fullName evidence="3">Endonuclease/exonuclease/phosphatase domain-containing protein</fullName>
    </recommendedName>
</protein>
<evidence type="ECO:0008006" key="3">
    <source>
        <dbReference type="Google" id="ProtNLM"/>
    </source>
</evidence>